<dbReference type="SUPFAM" id="SSF52467">
    <property type="entry name" value="DHS-like NAD/FAD-binding domain"/>
    <property type="match status" value="1"/>
</dbReference>
<dbReference type="EMBL" id="BTGC01000008">
    <property type="protein sequence ID" value="GMM53305.1"/>
    <property type="molecule type" value="Genomic_DNA"/>
</dbReference>
<dbReference type="InterPro" id="IPR014730">
    <property type="entry name" value="ETF_a/b_N"/>
</dbReference>
<dbReference type="Gene3D" id="3.40.50.620">
    <property type="entry name" value="HUPs"/>
    <property type="match status" value="1"/>
</dbReference>
<dbReference type="Gene3D" id="3.40.50.1220">
    <property type="entry name" value="TPP-binding domain"/>
    <property type="match status" value="1"/>
</dbReference>
<protein>
    <recommendedName>
        <fullName evidence="7">Probable electron transfer flavoprotein subunit alpha</fullName>
    </recommendedName>
</protein>
<dbReference type="Pfam" id="PF00766">
    <property type="entry name" value="ETF_alpha"/>
    <property type="match status" value="1"/>
</dbReference>
<comment type="similarity">
    <text evidence="2 7">Belongs to the ETF alpha-subunit/FixB family.</text>
</comment>
<dbReference type="PIRSF" id="PIRSF000089">
    <property type="entry name" value="Electra_flavoP_a"/>
    <property type="match status" value="1"/>
</dbReference>
<keyword evidence="7" id="KW-0813">Transport</keyword>
<comment type="subunit">
    <text evidence="3 7">Heterodimer of an alpha and a beta subunit.</text>
</comment>
<accession>A0AAV5RP53</accession>
<dbReference type="AlphaFoldDB" id="A0AAV5RP53"/>
<evidence type="ECO:0000256" key="3">
    <source>
        <dbReference type="ARBA" id="ARBA00011355"/>
    </source>
</evidence>
<feature type="binding site" evidence="8">
    <location>
        <begin position="266"/>
        <end position="270"/>
    </location>
    <ligand>
        <name>FAD</name>
        <dbReference type="ChEBI" id="CHEBI:57692"/>
    </ligand>
</feature>
<dbReference type="GO" id="GO:0033539">
    <property type="term" value="P:fatty acid beta-oxidation using acyl-CoA dehydrogenase"/>
    <property type="evidence" value="ECO:0007669"/>
    <property type="project" value="TreeGrafter"/>
</dbReference>
<evidence type="ECO:0000313" key="11">
    <source>
        <dbReference type="Proteomes" id="UP001362899"/>
    </source>
</evidence>
<dbReference type="GO" id="GO:0009055">
    <property type="term" value="F:electron transfer activity"/>
    <property type="evidence" value="ECO:0007669"/>
    <property type="project" value="InterPro"/>
</dbReference>
<comment type="function">
    <text evidence="6 7">The electron transfer flavoprotein serves as a specific electron acceptor for several dehydrogenases, including five acyl-CoA dehydrogenases, glutaryl-CoA and sarcosine dehydrogenase. It transfers the electrons to the main mitochondrial respiratory chain via ETF-ubiquinone oxidoreductase (ETF dehydrogenase).</text>
</comment>
<evidence type="ECO:0000256" key="8">
    <source>
        <dbReference type="PIRSR" id="PIRSR000089-1"/>
    </source>
</evidence>
<dbReference type="InterPro" id="IPR001308">
    <property type="entry name" value="ETF_a/FixB"/>
</dbReference>
<dbReference type="Pfam" id="PF01012">
    <property type="entry name" value="ETF"/>
    <property type="match status" value="1"/>
</dbReference>
<dbReference type="InterPro" id="IPR014731">
    <property type="entry name" value="ETF_asu_C"/>
</dbReference>
<dbReference type="SUPFAM" id="SSF52402">
    <property type="entry name" value="Adenine nucleotide alpha hydrolases-like"/>
    <property type="match status" value="1"/>
</dbReference>
<evidence type="ECO:0000256" key="6">
    <source>
        <dbReference type="ARBA" id="ARBA00025416"/>
    </source>
</evidence>
<proteinExistence type="inferred from homology"/>
<dbReference type="SMART" id="SM00893">
    <property type="entry name" value="ETF"/>
    <property type="match status" value="1"/>
</dbReference>
<evidence type="ECO:0000256" key="1">
    <source>
        <dbReference type="ARBA" id="ARBA00004305"/>
    </source>
</evidence>
<evidence type="ECO:0000313" key="10">
    <source>
        <dbReference type="EMBL" id="GMM53305.1"/>
    </source>
</evidence>
<evidence type="ECO:0000256" key="7">
    <source>
        <dbReference type="PIRNR" id="PIRNR000089"/>
    </source>
</evidence>
<dbReference type="InterPro" id="IPR029035">
    <property type="entry name" value="DHS-like_NAD/FAD-binding_dom"/>
</dbReference>
<dbReference type="GO" id="GO:0050660">
    <property type="term" value="F:flavin adenine dinucleotide binding"/>
    <property type="evidence" value="ECO:0007669"/>
    <property type="project" value="InterPro"/>
</dbReference>
<name>A0AAV5RP53_STABA</name>
<evidence type="ECO:0000259" key="9">
    <source>
        <dbReference type="SMART" id="SM00893"/>
    </source>
</evidence>
<keyword evidence="7" id="KW-0496">Mitochondrion</keyword>
<evidence type="ECO:0000256" key="5">
    <source>
        <dbReference type="ARBA" id="ARBA00022827"/>
    </source>
</evidence>
<evidence type="ECO:0000256" key="2">
    <source>
        <dbReference type="ARBA" id="ARBA00005817"/>
    </source>
</evidence>
<feature type="domain" description="Electron transfer flavoprotein alpha/beta-subunit N-terminal" evidence="9">
    <location>
        <begin position="24"/>
        <end position="206"/>
    </location>
</feature>
<reference evidence="10 11" key="1">
    <citation type="journal article" date="2023" name="Elife">
        <title>Identification of key yeast species and microbe-microbe interactions impacting larval growth of Drosophila in the wild.</title>
        <authorList>
            <person name="Mure A."/>
            <person name="Sugiura Y."/>
            <person name="Maeda R."/>
            <person name="Honda K."/>
            <person name="Sakurai N."/>
            <person name="Takahashi Y."/>
            <person name="Watada M."/>
            <person name="Katoh T."/>
            <person name="Gotoh A."/>
            <person name="Gotoh Y."/>
            <person name="Taniguchi I."/>
            <person name="Nakamura K."/>
            <person name="Hayashi T."/>
            <person name="Katayama T."/>
            <person name="Uemura T."/>
            <person name="Hattori Y."/>
        </authorList>
    </citation>
    <scope>NUCLEOTIDE SEQUENCE [LARGE SCALE GENOMIC DNA]</scope>
    <source>
        <strain evidence="10 11">SB-73</strain>
    </source>
</reference>
<keyword evidence="7" id="KW-0249">Electron transport</keyword>
<organism evidence="10 11">
    <name type="scientific">Starmerella bacillaris</name>
    <name type="common">Yeast</name>
    <name type="synonym">Candida zemplinina</name>
    <dbReference type="NCBI Taxonomy" id="1247836"/>
    <lineage>
        <taxon>Eukaryota</taxon>
        <taxon>Fungi</taxon>
        <taxon>Dikarya</taxon>
        <taxon>Ascomycota</taxon>
        <taxon>Saccharomycotina</taxon>
        <taxon>Dipodascomycetes</taxon>
        <taxon>Dipodascales</taxon>
        <taxon>Trichomonascaceae</taxon>
        <taxon>Starmerella</taxon>
    </lineage>
</organism>
<dbReference type="Proteomes" id="UP001362899">
    <property type="component" value="Unassembled WGS sequence"/>
</dbReference>
<dbReference type="InterPro" id="IPR014729">
    <property type="entry name" value="Rossmann-like_a/b/a_fold"/>
</dbReference>
<keyword evidence="4 7" id="KW-0285">Flavoprotein</keyword>
<dbReference type="PANTHER" id="PTHR43153:SF1">
    <property type="entry name" value="ELECTRON TRANSFER FLAVOPROTEIN SUBUNIT ALPHA, MITOCHONDRIAL"/>
    <property type="match status" value="1"/>
</dbReference>
<feature type="binding site" evidence="8">
    <location>
        <begin position="252"/>
        <end position="253"/>
    </location>
    <ligand>
        <name>FAD</name>
        <dbReference type="ChEBI" id="CHEBI:57692"/>
    </ligand>
</feature>
<keyword evidence="5 7" id="KW-0274">FAD</keyword>
<feature type="binding site" evidence="8">
    <location>
        <begin position="283"/>
        <end position="290"/>
    </location>
    <ligand>
        <name>FAD</name>
        <dbReference type="ChEBI" id="CHEBI:57692"/>
    </ligand>
</feature>
<dbReference type="FunFam" id="3.40.50.1220:FF:000001">
    <property type="entry name" value="Electron transfer flavoprotein, alpha subunit"/>
    <property type="match status" value="1"/>
</dbReference>
<comment type="caution">
    <text evidence="10">The sequence shown here is derived from an EMBL/GenBank/DDBJ whole genome shotgun (WGS) entry which is preliminary data.</text>
</comment>
<dbReference type="InterPro" id="IPR033947">
    <property type="entry name" value="ETF_alpha_N"/>
</dbReference>
<dbReference type="PANTHER" id="PTHR43153">
    <property type="entry name" value="ELECTRON TRANSFER FLAVOPROTEIN ALPHA"/>
    <property type="match status" value="1"/>
</dbReference>
<comment type="cofactor">
    <cofactor evidence="7 8">
        <name>FAD</name>
        <dbReference type="ChEBI" id="CHEBI:57692"/>
    </cofactor>
    <text evidence="7 8">Binds 1 FAD per dimer.</text>
</comment>
<comment type="subcellular location">
    <subcellularLocation>
        <location evidence="1 7">Mitochondrion matrix</location>
    </subcellularLocation>
</comment>
<evidence type="ECO:0000256" key="4">
    <source>
        <dbReference type="ARBA" id="ARBA00022630"/>
    </source>
</evidence>
<dbReference type="GO" id="GO:0005759">
    <property type="term" value="C:mitochondrial matrix"/>
    <property type="evidence" value="ECO:0007669"/>
    <property type="project" value="UniProtKB-SubCell"/>
</dbReference>
<gene>
    <name evidence="10" type="ORF">DASB73_042680</name>
</gene>
<keyword evidence="11" id="KW-1185">Reference proteome</keyword>
<sequence length="334" mass="35135">MAFRLRSVHNGLAMRSLKARMASTLAFLEYSGDKISSNSLSALSAAKQLTYPITAILAGSQIDGAIETLKKVDSVSEIIAIKDKKYDGSLSEPLAALLADTVKKHSFTNVVAASSSVGKDTFPRLAALLDIQPVTDVTKVLTTDTFVRPIYAGNALETVKTKQPVNIITFRSSAFTPAASGDGNANVEVETAAPFDGPQSEITKEEFISTGLPDLGSAKRVVSGGYGLQSKENFEKIIYPLAEKLGAAVGASRKAVDEGYCDNSLQIGQTGKVIAPDLYIGIGVSGAIQHLAGMKDSKVIAVIDENAEAPIFKTADVGLKADLNSAVPKLTELL</sequence>
<dbReference type="CDD" id="cd01715">
    <property type="entry name" value="ETF_alpha"/>
    <property type="match status" value="1"/>
</dbReference>